<proteinExistence type="predicted"/>
<reference evidence="1 2" key="1">
    <citation type="journal article" date="2017" name="Genome Biol. Evol.">
        <title>Phytophthora megakarya and P. palmivora, closely related causal agents of cacao black pod rot, underwent increases in genome sizes and gene numbers by different mechanisms.</title>
        <authorList>
            <person name="Ali S.S."/>
            <person name="Shao J."/>
            <person name="Lary D.J."/>
            <person name="Kronmiller B."/>
            <person name="Shen D."/>
            <person name="Strem M.D."/>
            <person name="Amoako-Attah I."/>
            <person name="Akrofi A.Y."/>
            <person name="Begoude B.A."/>
            <person name="Ten Hoopen G.M."/>
            <person name="Coulibaly K."/>
            <person name="Kebe B.I."/>
            <person name="Melnick R.L."/>
            <person name="Guiltinan M.J."/>
            <person name="Tyler B.M."/>
            <person name="Meinhardt L.W."/>
            <person name="Bailey B.A."/>
        </authorList>
    </citation>
    <scope>NUCLEOTIDE SEQUENCE [LARGE SCALE GENOMIC DNA]</scope>
    <source>
        <strain evidence="2">sbr112.9</strain>
    </source>
</reference>
<sequence length="113" mass="12313">MGVEENAHQEVKDANIAAISVMSRRWIESACVSSTKAYLKVIRQDGVGTIISAVGDEAIADHAQTLNVHLMPVPPGLTPVCQPADISWFRPLKQKLPKAWIATLSVQLKPTTR</sequence>
<protein>
    <submittedName>
        <fullName evidence="1">Uncharacterized protein</fullName>
    </submittedName>
</protein>
<dbReference type="Proteomes" id="UP000237271">
    <property type="component" value="Unassembled WGS sequence"/>
</dbReference>
<dbReference type="OrthoDB" id="10065929at2759"/>
<evidence type="ECO:0000313" key="1">
    <source>
        <dbReference type="EMBL" id="POM59023.1"/>
    </source>
</evidence>
<comment type="caution">
    <text evidence="1">The sequence shown here is derived from an EMBL/GenBank/DDBJ whole genome shotgun (WGS) entry which is preliminary data.</text>
</comment>
<name>A0A2P4X0F2_9STRA</name>
<gene>
    <name evidence="1" type="ORF">PHPALM_36249</name>
</gene>
<accession>A0A2P4X0F2</accession>
<organism evidence="1 2">
    <name type="scientific">Phytophthora palmivora</name>
    <dbReference type="NCBI Taxonomy" id="4796"/>
    <lineage>
        <taxon>Eukaryota</taxon>
        <taxon>Sar</taxon>
        <taxon>Stramenopiles</taxon>
        <taxon>Oomycota</taxon>
        <taxon>Peronosporomycetes</taxon>
        <taxon>Peronosporales</taxon>
        <taxon>Peronosporaceae</taxon>
        <taxon>Phytophthora</taxon>
    </lineage>
</organism>
<keyword evidence="2" id="KW-1185">Reference proteome</keyword>
<evidence type="ECO:0000313" key="2">
    <source>
        <dbReference type="Proteomes" id="UP000237271"/>
    </source>
</evidence>
<dbReference type="AlphaFoldDB" id="A0A2P4X0F2"/>
<dbReference type="EMBL" id="NCKW01020116">
    <property type="protein sequence ID" value="POM59023.1"/>
    <property type="molecule type" value="Genomic_DNA"/>
</dbReference>